<evidence type="ECO:0000313" key="2">
    <source>
        <dbReference type="Proteomes" id="UP000757900"/>
    </source>
</evidence>
<reference evidence="1" key="1">
    <citation type="submission" date="2020-04" db="EMBL/GenBank/DDBJ databases">
        <title>Deep metagenomics examines the oral microbiome during advanced dental caries in children, revealing novel taxa and co-occurrences with host molecules.</title>
        <authorList>
            <person name="Baker J.L."/>
            <person name="Morton J.T."/>
            <person name="Dinis M."/>
            <person name="Alvarez R."/>
            <person name="Tran N.C."/>
            <person name="Knight R."/>
            <person name="Edlund A."/>
        </authorList>
    </citation>
    <scope>NUCLEOTIDE SEQUENCE</scope>
    <source>
        <strain evidence="1">JCVI_23_bin.16</strain>
    </source>
</reference>
<feature type="non-terminal residue" evidence="1">
    <location>
        <position position="494"/>
    </location>
</feature>
<evidence type="ECO:0000313" key="1">
    <source>
        <dbReference type="EMBL" id="MBF0934919.1"/>
    </source>
</evidence>
<sequence length="494" mass="58388">MNNSFLLEYDIESLSKVIYSITSWFPNRRFLGIVDKLNRDFINDESKILGTTKIDSYSKFVDFYKKAIEYYIPEYPKEDFPIDTGNVRFYSNDRFHKIFIGNGNEDTYETSFVIESLVHDFKQFKEIWYEILEYEDLIISSLEPFETEFTQENFECPPESYFNFIYQNHELFYNNKLAQYFKTFKSNNAELYPLFTPVNNFPIFLPVMKDCFMERIESEIEESKFEESIWLSFWRRLNCNFTKFFEREGNSFYNLRLINKEAKEKIDLKNTLAFLNEDRLIVLEPSQNKISDHLKKGIIDNTYQIAGLCQDGEVRGFEFKSQSNIIFVGVDTKSISPNTTKTFPFGDDDEYVLNASSIIGIINNANSIKEIVDFFIDYNNNQDRIMSFSNGDALFRMWQSSNQMINDGALNVTMAFLPYESVHYNMETFDKIVLNYPFEIGGEFYNIHGWKIVDREQTDLSLISKAHLGSIDIFSENHKKIIYQELHFILEDIN</sequence>
<dbReference type="EMBL" id="JABZFV010000091">
    <property type="protein sequence ID" value="MBF0934919.1"/>
    <property type="molecule type" value="Genomic_DNA"/>
</dbReference>
<accession>A0A929MTF5</accession>
<dbReference type="Proteomes" id="UP000757900">
    <property type="component" value="Unassembled WGS sequence"/>
</dbReference>
<dbReference type="AlphaFoldDB" id="A0A929MTF5"/>
<proteinExistence type="predicted"/>
<protein>
    <submittedName>
        <fullName evidence="1">Uncharacterized protein</fullName>
    </submittedName>
</protein>
<gene>
    <name evidence="1" type="ORF">HXK00_04645</name>
</gene>
<name>A0A929MTF5_ABIDE</name>
<comment type="caution">
    <text evidence="1">The sequence shown here is derived from an EMBL/GenBank/DDBJ whole genome shotgun (WGS) entry which is preliminary data.</text>
</comment>
<organism evidence="1 2">
    <name type="scientific">Abiotrophia defectiva</name>
    <name type="common">Streptococcus defectivus</name>
    <dbReference type="NCBI Taxonomy" id="46125"/>
    <lineage>
        <taxon>Bacteria</taxon>
        <taxon>Bacillati</taxon>
        <taxon>Bacillota</taxon>
        <taxon>Bacilli</taxon>
        <taxon>Lactobacillales</taxon>
        <taxon>Aerococcaceae</taxon>
        <taxon>Abiotrophia</taxon>
    </lineage>
</organism>